<dbReference type="Proteomes" id="UP000184394">
    <property type="component" value="Unassembled WGS sequence"/>
</dbReference>
<dbReference type="RefSeq" id="WP_072952221.1">
    <property type="nucleotide sequence ID" value="NZ_FRCT01000018.1"/>
</dbReference>
<dbReference type="OrthoDB" id="1936216at2"/>
<dbReference type="AlphaFoldDB" id="A0A1M7M2M0"/>
<protein>
    <submittedName>
        <fullName evidence="1">Uncharacterized protein</fullName>
    </submittedName>
</protein>
<accession>A0A1M7M2M0</accession>
<evidence type="ECO:0000313" key="2">
    <source>
        <dbReference type="Proteomes" id="UP000184394"/>
    </source>
</evidence>
<name>A0A1M7M2M0_RUMFL</name>
<proteinExistence type="predicted"/>
<evidence type="ECO:0000313" key="1">
    <source>
        <dbReference type="EMBL" id="SHM84921.1"/>
    </source>
</evidence>
<reference evidence="1 2" key="1">
    <citation type="submission" date="2016-11" db="EMBL/GenBank/DDBJ databases">
        <authorList>
            <person name="Jaros S."/>
            <person name="Januszkiewicz K."/>
            <person name="Wedrychowicz H."/>
        </authorList>
    </citation>
    <scope>NUCLEOTIDE SEQUENCE [LARGE SCALE GENOMIC DNA]</scope>
    <source>
        <strain evidence="1 2">Y1</strain>
    </source>
</reference>
<gene>
    <name evidence="1" type="ORF">SAMN04487860_11820</name>
</gene>
<organism evidence="1 2">
    <name type="scientific">Ruminococcus flavefaciens</name>
    <dbReference type="NCBI Taxonomy" id="1265"/>
    <lineage>
        <taxon>Bacteria</taxon>
        <taxon>Bacillati</taxon>
        <taxon>Bacillota</taxon>
        <taxon>Clostridia</taxon>
        <taxon>Eubacteriales</taxon>
        <taxon>Oscillospiraceae</taxon>
        <taxon>Ruminococcus</taxon>
    </lineage>
</organism>
<sequence length="59" mass="6776">MNNFEMPVGLGMALAMNPEAMEKFSSLPEQQKWEVVSGTHAVQSRKEMQQYVRNIIEAY</sequence>
<dbReference type="EMBL" id="FRCT01000018">
    <property type="protein sequence ID" value="SHM84921.1"/>
    <property type="molecule type" value="Genomic_DNA"/>
</dbReference>